<dbReference type="PANTHER" id="PTHR35807">
    <property type="entry name" value="TRANSCRIPTIONAL REGULATOR REDD-RELATED"/>
    <property type="match status" value="1"/>
</dbReference>
<keyword evidence="1" id="KW-0238">DNA-binding</keyword>
<evidence type="ECO:0000313" key="5">
    <source>
        <dbReference type="Proteomes" id="UP000547510"/>
    </source>
</evidence>
<dbReference type="GO" id="GO:0003677">
    <property type="term" value="F:DNA binding"/>
    <property type="evidence" value="ECO:0007669"/>
    <property type="project" value="UniProtKB-KW"/>
</dbReference>
<organism evidence="4 5">
    <name type="scientific">Saccharothrix tamanrassetensis</name>
    <dbReference type="NCBI Taxonomy" id="1051531"/>
    <lineage>
        <taxon>Bacteria</taxon>
        <taxon>Bacillati</taxon>
        <taxon>Actinomycetota</taxon>
        <taxon>Actinomycetes</taxon>
        <taxon>Pseudonocardiales</taxon>
        <taxon>Pseudonocardiaceae</taxon>
        <taxon>Saccharothrix</taxon>
    </lineage>
</organism>
<sequence length="234" mass="25313">MAVEFDVLGDLVVRVGGRVVDLGHARRQCVLAALLVDANRAVSLDQPADRVWGEAVPERAGTTLWSYLSRLRRLVGPVIARGPLGYRIVVEPGYLDLHRYRDAVAAGEHAEALALWRGAPFAGLHTEWLDRTRAGVAAARARRGRRPDPAEPDRSDRVVPQRGGRAAGAAAARQRQGQRAGPAVAAGQRLPRADHQPIPAARPVGSRGRPPPDGGPADARRSTRPARQRDRRRA</sequence>
<evidence type="ECO:0000259" key="3">
    <source>
        <dbReference type="SMART" id="SM00862"/>
    </source>
</evidence>
<feature type="compositionally biased region" description="Basic residues" evidence="2">
    <location>
        <begin position="222"/>
        <end position="234"/>
    </location>
</feature>
<dbReference type="Proteomes" id="UP000547510">
    <property type="component" value="Unassembled WGS sequence"/>
</dbReference>
<dbReference type="InterPro" id="IPR051677">
    <property type="entry name" value="AfsR-DnrI-RedD_regulator"/>
</dbReference>
<dbReference type="AlphaFoldDB" id="A0A841CNS2"/>
<keyword evidence="5" id="KW-1185">Reference proteome</keyword>
<dbReference type="InterPro" id="IPR001867">
    <property type="entry name" value="OmpR/PhoB-type_DNA-bd"/>
</dbReference>
<feature type="region of interest" description="Disordered" evidence="2">
    <location>
        <begin position="139"/>
        <end position="234"/>
    </location>
</feature>
<feature type="compositionally biased region" description="Low complexity" evidence="2">
    <location>
        <begin position="160"/>
        <end position="189"/>
    </location>
</feature>
<feature type="compositionally biased region" description="Low complexity" evidence="2">
    <location>
        <begin position="199"/>
        <end position="208"/>
    </location>
</feature>
<evidence type="ECO:0000313" key="4">
    <source>
        <dbReference type="EMBL" id="MBB5958563.1"/>
    </source>
</evidence>
<comment type="caution">
    <text evidence="4">The sequence shown here is derived from an EMBL/GenBank/DDBJ whole genome shotgun (WGS) entry which is preliminary data.</text>
</comment>
<dbReference type="PANTHER" id="PTHR35807:SF1">
    <property type="entry name" value="TRANSCRIPTIONAL REGULATOR REDD"/>
    <property type="match status" value="1"/>
</dbReference>
<dbReference type="InterPro" id="IPR036388">
    <property type="entry name" value="WH-like_DNA-bd_sf"/>
</dbReference>
<evidence type="ECO:0000256" key="2">
    <source>
        <dbReference type="SAM" id="MobiDB-lite"/>
    </source>
</evidence>
<dbReference type="SMART" id="SM00862">
    <property type="entry name" value="Trans_reg_C"/>
    <property type="match status" value="1"/>
</dbReference>
<name>A0A841CNS2_9PSEU</name>
<dbReference type="InterPro" id="IPR016032">
    <property type="entry name" value="Sig_transdc_resp-reg_C-effctor"/>
</dbReference>
<dbReference type="SUPFAM" id="SSF46894">
    <property type="entry name" value="C-terminal effector domain of the bipartite response regulators"/>
    <property type="match status" value="1"/>
</dbReference>
<evidence type="ECO:0000256" key="1">
    <source>
        <dbReference type="ARBA" id="ARBA00023125"/>
    </source>
</evidence>
<feature type="domain" description="OmpR/PhoB-type" evidence="3">
    <location>
        <begin position="17"/>
        <end position="88"/>
    </location>
</feature>
<dbReference type="RefSeq" id="WP_184694612.1">
    <property type="nucleotide sequence ID" value="NZ_JACHJN010000008.1"/>
</dbReference>
<dbReference type="GO" id="GO:0000160">
    <property type="term" value="P:phosphorelay signal transduction system"/>
    <property type="evidence" value="ECO:0007669"/>
    <property type="project" value="InterPro"/>
</dbReference>
<protein>
    <recommendedName>
        <fullName evidence="3">OmpR/PhoB-type domain-containing protein</fullName>
    </recommendedName>
</protein>
<reference evidence="4 5" key="1">
    <citation type="submission" date="2020-08" db="EMBL/GenBank/DDBJ databases">
        <title>Genomic Encyclopedia of Type Strains, Phase III (KMG-III): the genomes of soil and plant-associated and newly described type strains.</title>
        <authorList>
            <person name="Whitman W."/>
        </authorList>
    </citation>
    <scope>NUCLEOTIDE SEQUENCE [LARGE SCALE GENOMIC DNA]</scope>
    <source>
        <strain evidence="4 5">CECT 8640</strain>
    </source>
</reference>
<gene>
    <name evidence="4" type="ORF">FHS29_005171</name>
</gene>
<dbReference type="GO" id="GO:0006355">
    <property type="term" value="P:regulation of DNA-templated transcription"/>
    <property type="evidence" value="ECO:0007669"/>
    <property type="project" value="InterPro"/>
</dbReference>
<dbReference type="EMBL" id="JACHJN010000008">
    <property type="protein sequence ID" value="MBB5958563.1"/>
    <property type="molecule type" value="Genomic_DNA"/>
</dbReference>
<proteinExistence type="predicted"/>
<feature type="compositionally biased region" description="Basic and acidic residues" evidence="2">
    <location>
        <begin position="146"/>
        <end position="159"/>
    </location>
</feature>
<dbReference type="Gene3D" id="1.10.10.10">
    <property type="entry name" value="Winged helix-like DNA-binding domain superfamily/Winged helix DNA-binding domain"/>
    <property type="match status" value="1"/>
</dbReference>
<accession>A0A841CNS2</accession>